<dbReference type="AlphaFoldDB" id="A0A183CUV9"/>
<protein>
    <submittedName>
        <fullName evidence="3">Ovule protein</fullName>
    </submittedName>
</protein>
<dbReference type="EMBL" id="UYRT01000191">
    <property type="protein sequence ID" value="VDK27684.1"/>
    <property type="molecule type" value="Genomic_DNA"/>
</dbReference>
<dbReference type="WBParaSite" id="GPUH_0000024901-mRNA-1">
    <property type="protein sequence ID" value="GPUH_0000024901-mRNA-1"/>
    <property type="gene ID" value="GPUH_0000024901"/>
</dbReference>
<keyword evidence="2" id="KW-1185">Reference proteome</keyword>
<reference evidence="1 2" key="2">
    <citation type="submission" date="2018-11" db="EMBL/GenBank/DDBJ databases">
        <authorList>
            <consortium name="Pathogen Informatics"/>
        </authorList>
    </citation>
    <scope>NUCLEOTIDE SEQUENCE [LARGE SCALE GENOMIC DNA]</scope>
</reference>
<name>A0A183CUV9_9BILA</name>
<evidence type="ECO:0000313" key="1">
    <source>
        <dbReference type="EMBL" id="VDK27684.1"/>
    </source>
</evidence>
<accession>A0A183CUV9</accession>
<evidence type="ECO:0000313" key="3">
    <source>
        <dbReference type="WBParaSite" id="GPUH_0000024901-mRNA-1"/>
    </source>
</evidence>
<reference evidence="3" key="1">
    <citation type="submission" date="2016-06" db="UniProtKB">
        <authorList>
            <consortium name="WormBaseParasite"/>
        </authorList>
    </citation>
    <scope>IDENTIFICATION</scope>
</reference>
<sequence>MNSSTTITPHTCSFSESIPSELSITVVPAEKWFIKDLLKQLGKFSQGSPNLNLMLASNESSEETVDLCANLNDQNNRDGLSREPTFSDVK</sequence>
<proteinExistence type="predicted"/>
<evidence type="ECO:0000313" key="2">
    <source>
        <dbReference type="Proteomes" id="UP000271098"/>
    </source>
</evidence>
<gene>
    <name evidence="1" type="ORF">GPUH_LOCUS250</name>
</gene>
<organism evidence="3">
    <name type="scientific">Gongylonema pulchrum</name>
    <dbReference type="NCBI Taxonomy" id="637853"/>
    <lineage>
        <taxon>Eukaryota</taxon>
        <taxon>Metazoa</taxon>
        <taxon>Ecdysozoa</taxon>
        <taxon>Nematoda</taxon>
        <taxon>Chromadorea</taxon>
        <taxon>Rhabditida</taxon>
        <taxon>Spirurina</taxon>
        <taxon>Spiruromorpha</taxon>
        <taxon>Spiruroidea</taxon>
        <taxon>Gongylonematidae</taxon>
        <taxon>Gongylonema</taxon>
    </lineage>
</organism>
<dbReference type="Proteomes" id="UP000271098">
    <property type="component" value="Unassembled WGS sequence"/>
</dbReference>